<evidence type="ECO:0000259" key="13">
    <source>
        <dbReference type="Pfam" id="PF25975"/>
    </source>
</evidence>
<feature type="compositionally biased region" description="Basic and acidic residues" evidence="8">
    <location>
        <begin position="48"/>
        <end position="58"/>
    </location>
</feature>
<feature type="domain" description="CzcB-like barrel-sandwich hybrid" evidence="12">
    <location>
        <begin position="101"/>
        <end position="244"/>
    </location>
</feature>
<evidence type="ECO:0000256" key="8">
    <source>
        <dbReference type="SAM" id="MobiDB-lite"/>
    </source>
</evidence>
<evidence type="ECO:0000256" key="3">
    <source>
        <dbReference type="ARBA" id="ARBA00022833"/>
    </source>
</evidence>
<feature type="domain" description="CzcB-like alpha-helical hairpin" evidence="10">
    <location>
        <begin position="140"/>
        <end position="199"/>
    </location>
</feature>
<dbReference type="Pfam" id="PF25973">
    <property type="entry name" value="BSH_CzcB"/>
    <property type="match status" value="1"/>
</dbReference>
<dbReference type="GO" id="GO:0046914">
    <property type="term" value="F:transition metal ion binding"/>
    <property type="evidence" value="ECO:0007669"/>
    <property type="project" value="TreeGrafter"/>
</dbReference>
<evidence type="ECO:0000313" key="15">
    <source>
        <dbReference type="Proteomes" id="UP000002440"/>
    </source>
</evidence>
<dbReference type="PANTHER" id="PTHR30097">
    <property type="entry name" value="CATION EFFLUX SYSTEM PROTEIN CUSB"/>
    <property type="match status" value="1"/>
</dbReference>
<evidence type="ECO:0000259" key="11">
    <source>
        <dbReference type="Pfam" id="PF25954"/>
    </source>
</evidence>
<dbReference type="Gene3D" id="2.40.420.20">
    <property type="match status" value="1"/>
</dbReference>
<dbReference type="Pfam" id="PF25975">
    <property type="entry name" value="CzcB_C"/>
    <property type="match status" value="1"/>
</dbReference>
<comment type="function">
    <text evidence="6">CzcA and CzcB together would act in zinc efflux nearly as effectively as the complete czc efflux system (CzcABC). The CzcB protein is thought to funnel zinc cations to the CzcA transport protein.</text>
</comment>
<feature type="transmembrane region" description="Helical" evidence="9">
    <location>
        <begin position="7"/>
        <end position="24"/>
    </location>
</feature>
<dbReference type="FunFam" id="2.40.420.20:FF:000006">
    <property type="entry name" value="RND family efflux transporter MFP subunit"/>
    <property type="match status" value="1"/>
</dbReference>
<dbReference type="Gene3D" id="1.10.287.470">
    <property type="entry name" value="Helix hairpin bin"/>
    <property type="match status" value="1"/>
</dbReference>
<keyword evidence="4" id="KW-0170">Cobalt</keyword>
<evidence type="ECO:0000256" key="4">
    <source>
        <dbReference type="ARBA" id="ARBA00023285"/>
    </source>
</evidence>
<dbReference type="OrthoDB" id="9768185at2"/>
<dbReference type="GO" id="GO:0016020">
    <property type="term" value="C:membrane"/>
    <property type="evidence" value="ECO:0007669"/>
    <property type="project" value="InterPro"/>
</dbReference>
<dbReference type="GO" id="GO:0060003">
    <property type="term" value="P:copper ion export"/>
    <property type="evidence" value="ECO:0007669"/>
    <property type="project" value="TreeGrafter"/>
</dbReference>
<dbReference type="Gene3D" id="2.40.50.100">
    <property type="match status" value="1"/>
</dbReference>
<evidence type="ECO:0000256" key="2">
    <source>
        <dbReference type="ARBA" id="ARBA00022448"/>
    </source>
</evidence>
<sequence>MNHKQNIILFAIIIVTALLAWRMVADTDRARENDGAEHRVQAANSHGRQAEERGGEHEDGAIVQLSSAQISAAGLVIAQAGPARILTTLTLPGEIRFNEDRTAHIVPRVDGIVESVAVDLGQQVKKGQVLATLASPGISELRSNAMAAQKRLALARKVYEREKELWEDRISAEQDYLQALQALQEAEITVQNASQKLRAIGAGDGGGNLNRYELRAPFDGMIVERHLALGESVQANTNVMTLADLSSVWAEIIVSAKDLDTVKVGSTVTVRAAAFESQAQGVVAYVGSLLGEQTRTATARVTLPNPARAWRPGLFVNVAIVAGEAEVPLAVGAQAVQTLEGSQVVFVRHGDGFRATPVETGRTDGKLVEIVSGLDVGTAYVLDGSFVLKSELGKAMADHAH</sequence>
<dbReference type="GO" id="GO:0015679">
    <property type="term" value="P:plasma membrane copper ion transport"/>
    <property type="evidence" value="ECO:0007669"/>
    <property type="project" value="TreeGrafter"/>
</dbReference>
<dbReference type="Pfam" id="PF25954">
    <property type="entry name" value="Beta-barrel_RND_2"/>
    <property type="match status" value="1"/>
</dbReference>
<keyword evidence="9" id="KW-0812">Transmembrane</keyword>
<proteinExistence type="inferred from homology"/>
<keyword evidence="15" id="KW-1185">Reference proteome</keyword>
<dbReference type="Pfam" id="PF25893">
    <property type="entry name" value="HH_CzcB"/>
    <property type="match status" value="1"/>
</dbReference>
<dbReference type="HOGENOM" id="CLU_018816_13_0_4"/>
<feature type="coiled-coil region" evidence="7">
    <location>
        <begin position="138"/>
        <end position="196"/>
    </location>
</feature>
<dbReference type="InterPro" id="IPR058649">
    <property type="entry name" value="CzcB_C"/>
</dbReference>
<name>Q1GY55_METFK</name>
<evidence type="ECO:0000259" key="10">
    <source>
        <dbReference type="Pfam" id="PF25893"/>
    </source>
</evidence>
<dbReference type="GO" id="GO:0046686">
    <property type="term" value="P:response to cadmium ion"/>
    <property type="evidence" value="ECO:0007669"/>
    <property type="project" value="UniProtKB-KW"/>
</dbReference>
<comment type="similarity">
    <text evidence="1">Belongs to the membrane fusion protein (MFP) (TC 8.A.1) family.</text>
</comment>
<accession>Q1GY55</accession>
<keyword evidence="5" id="KW-0105">Cadmium resistance</keyword>
<keyword evidence="3" id="KW-0862">Zinc</keyword>
<dbReference type="STRING" id="265072.Mfla_2567"/>
<evidence type="ECO:0000256" key="5">
    <source>
        <dbReference type="ARBA" id="ARBA00043263"/>
    </source>
</evidence>
<dbReference type="InterPro" id="IPR058648">
    <property type="entry name" value="HH_CzcB-like"/>
</dbReference>
<dbReference type="InterPro" id="IPR058647">
    <property type="entry name" value="BSH_CzcB-like"/>
</dbReference>
<dbReference type="EMBL" id="CP000284">
    <property type="protein sequence ID" value="ABE50832.1"/>
    <property type="molecule type" value="Genomic_DNA"/>
</dbReference>
<dbReference type="Gene3D" id="2.40.30.170">
    <property type="match status" value="1"/>
</dbReference>
<dbReference type="GO" id="GO:0030288">
    <property type="term" value="C:outer membrane-bounded periplasmic space"/>
    <property type="evidence" value="ECO:0007669"/>
    <property type="project" value="TreeGrafter"/>
</dbReference>
<feature type="region of interest" description="Disordered" evidence="8">
    <location>
        <begin position="32"/>
        <end position="58"/>
    </location>
</feature>
<gene>
    <name evidence="14" type="ordered locus">Mfla_2567</name>
</gene>
<evidence type="ECO:0000256" key="6">
    <source>
        <dbReference type="ARBA" id="ARBA00058766"/>
    </source>
</evidence>
<evidence type="ECO:0000256" key="7">
    <source>
        <dbReference type="SAM" id="Coils"/>
    </source>
</evidence>
<dbReference type="AlphaFoldDB" id="Q1GY55"/>
<reference evidence="14 15" key="1">
    <citation type="submission" date="2006-03" db="EMBL/GenBank/DDBJ databases">
        <title>Complete sequence of Methylobacillus flagellatus KT.</title>
        <authorList>
            <consortium name="US DOE Joint Genome Institute"/>
            <person name="Copeland A."/>
            <person name="Lucas S."/>
            <person name="Lapidus A."/>
            <person name="Barry K."/>
            <person name="Detter J.C."/>
            <person name="Glavina del Rio T."/>
            <person name="Hammon N."/>
            <person name="Israni S."/>
            <person name="Dalin E."/>
            <person name="Tice H."/>
            <person name="Pitluck S."/>
            <person name="Brettin T."/>
            <person name="Bruce D."/>
            <person name="Han C."/>
            <person name="Tapia R."/>
            <person name="Saunders E."/>
            <person name="Gilna P."/>
            <person name="Schmutz J."/>
            <person name="Larimer F."/>
            <person name="Land M."/>
            <person name="Kyrpides N."/>
            <person name="Anderson I."/>
            <person name="Richardson P."/>
        </authorList>
    </citation>
    <scope>NUCLEOTIDE SEQUENCE [LARGE SCALE GENOMIC DNA]</scope>
    <source>
        <strain evidence="15">KT / ATCC 51484 / DSM 6875</strain>
    </source>
</reference>
<evidence type="ECO:0000256" key="1">
    <source>
        <dbReference type="ARBA" id="ARBA00009477"/>
    </source>
</evidence>
<keyword evidence="9" id="KW-1133">Transmembrane helix</keyword>
<feature type="domain" description="CusB-like beta-barrel" evidence="11">
    <location>
        <begin position="247"/>
        <end position="321"/>
    </location>
</feature>
<dbReference type="SUPFAM" id="SSF111369">
    <property type="entry name" value="HlyD-like secretion proteins"/>
    <property type="match status" value="1"/>
</dbReference>
<dbReference type="GO" id="GO:0022857">
    <property type="term" value="F:transmembrane transporter activity"/>
    <property type="evidence" value="ECO:0007669"/>
    <property type="project" value="InterPro"/>
</dbReference>
<keyword evidence="7" id="KW-0175">Coiled coil</keyword>
<dbReference type="NCBIfam" id="TIGR01730">
    <property type="entry name" value="RND_mfp"/>
    <property type="match status" value="1"/>
</dbReference>
<dbReference type="FunFam" id="2.40.30.170:FF:000010">
    <property type="entry name" value="Efflux RND transporter periplasmic adaptor subunit"/>
    <property type="match status" value="1"/>
</dbReference>
<dbReference type="Proteomes" id="UP000002440">
    <property type="component" value="Chromosome"/>
</dbReference>
<organism evidence="14 15">
    <name type="scientific">Methylobacillus flagellatus (strain ATCC 51484 / DSM 6875 / VKM B-1610 / KT)</name>
    <dbReference type="NCBI Taxonomy" id="265072"/>
    <lineage>
        <taxon>Bacteria</taxon>
        <taxon>Pseudomonadati</taxon>
        <taxon>Pseudomonadota</taxon>
        <taxon>Betaproteobacteria</taxon>
        <taxon>Nitrosomonadales</taxon>
        <taxon>Methylophilaceae</taxon>
        <taxon>Methylobacillus</taxon>
    </lineage>
</organism>
<keyword evidence="2" id="KW-0813">Transport</keyword>
<evidence type="ECO:0000256" key="9">
    <source>
        <dbReference type="SAM" id="Phobius"/>
    </source>
</evidence>
<dbReference type="InterPro" id="IPR058792">
    <property type="entry name" value="Beta-barrel_RND_2"/>
</dbReference>
<dbReference type="KEGG" id="mfa:Mfla_2567"/>
<evidence type="ECO:0000313" key="14">
    <source>
        <dbReference type="EMBL" id="ABE50832.1"/>
    </source>
</evidence>
<dbReference type="InterPro" id="IPR051909">
    <property type="entry name" value="MFP_Cation_Efflux"/>
</dbReference>
<feature type="domain" description="CzcB-like C-terminal circularly permuted SH3-like" evidence="13">
    <location>
        <begin position="329"/>
        <end position="389"/>
    </location>
</feature>
<dbReference type="InterPro" id="IPR006143">
    <property type="entry name" value="RND_pump_MFP"/>
</dbReference>
<keyword evidence="9" id="KW-0472">Membrane</keyword>
<dbReference type="PANTHER" id="PTHR30097:SF4">
    <property type="entry name" value="SLR6042 PROTEIN"/>
    <property type="match status" value="1"/>
</dbReference>
<evidence type="ECO:0000259" key="12">
    <source>
        <dbReference type="Pfam" id="PF25973"/>
    </source>
</evidence>
<dbReference type="eggNOG" id="COG0845">
    <property type="taxonomic scope" value="Bacteria"/>
</dbReference>
<dbReference type="RefSeq" id="WP_011480785.1">
    <property type="nucleotide sequence ID" value="NC_007947.1"/>
</dbReference>
<protein>
    <submittedName>
        <fullName evidence="14">Secretion protein HlyD</fullName>
    </submittedName>
</protein>